<dbReference type="AlphaFoldDB" id="A0A6A5Z783"/>
<dbReference type="OrthoDB" id="511599at2759"/>
<dbReference type="PANTHER" id="PTHR36168:SF4">
    <property type="entry name" value="ORC1-LIKE AAA ATPASE DOMAIN-CONTAINING PROTEIN"/>
    <property type="match status" value="1"/>
</dbReference>
<evidence type="ECO:0000256" key="1">
    <source>
        <dbReference type="SAM" id="MobiDB-lite"/>
    </source>
</evidence>
<reference evidence="3" key="1">
    <citation type="journal article" date="2020" name="Stud. Mycol.">
        <title>101 Dothideomycetes genomes: a test case for predicting lifestyles and emergence of pathogens.</title>
        <authorList>
            <person name="Haridas S."/>
            <person name="Albert R."/>
            <person name="Binder M."/>
            <person name="Bloem J."/>
            <person name="Labutti K."/>
            <person name="Salamov A."/>
            <person name="Andreopoulos B."/>
            <person name="Baker S."/>
            <person name="Barry K."/>
            <person name="Bills G."/>
            <person name="Bluhm B."/>
            <person name="Cannon C."/>
            <person name="Castanera R."/>
            <person name="Culley D."/>
            <person name="Daum C."/>
            <person name="Ezra D."/>
            <person name="Gonzalez J."/>
            <person name="Henrissat B."/>
            <person name="Kuo A."/>
            <person name="Liang C."/>
            <person name="Lipzen A."/>
            <person name="Lutzoni F."/>
            <person name="Magnuson J."/>
            <person name="Mondo S."/>
            <person name="Nolan M."/>
            <person name="Ohm R."/>
            <person name="Pangilinan J."/>
            <person name="Park H.-J."/>
            <person name="Ramirez L."/>
            <person name="Alfaro M."/>
            <person name="Sun H."/>
            <person name="Tritt A."/>
            <person name="Yoshinaga Y."/>
            <person name="Zwiers L.-H."/>
            <person name="Turgeon B."/>
            <person name="Goodwin S."/>
            <person name="Spatafora J."/>
            <person name="Crous P."/>
            <person name="Grigoriev I."/>
        </authorList>
    </citation>
    <scope>NUCLEOTIDE SEQUENCE</scope>
    <source>
        <strain evidence="3">CBS 627.86</strain>
    </source>
</reference>
<evidence type="ECO:0000313" key="4">
    <source>
        <dbReference type="Proteomes" id="UP000799770"/>
    </source>
</evidence>
<name>A0A6A5Z783_9PLEO</name>
<evidence type="ECO:0000256" key="2">
    <source>
        <dbReference type="SAM" id="Phobius"/>
    </source>
</evidence>
<dbReference type="PANTHER" id="PTHR36168">
    <property type="entry name" value="CHROMOSOME 1, WHOLE GENOME SHOTGUN SEQUENCE"/>
    <property type="match status" value="1"/>
</dbReference>
<feature type="region of interest" description="Disordered" evidence="1">
    <location>
        <begin position="37"/>
        <end position="65"/>
    </location>
</feature>
<keyword evidence="2" id="KW-0472">Membrane</keyword>
<keyword evidence="2" id="KW-1133">Transmembrane helix</keyword>
<keyword evidence="2" id="KW-0812">Transmembrane</keyword>
<dbReference type="Proteomes" id="UP000799770">
    <property type="component" value="Unassembled WGS sequence"/>
</dbReference>
<keyword evidence="4" id="KW-1185">Reference proteome</keyword>
<feature type="transmembrane region" description="Helical" evidence="2">
    <location>
        <begin position="81"/>
        <end position="99"/>
    </location>
</feature>
<dbReference type="EMBL" id="ML977324">
    <property type="protein sequence ID" value="KAF2115145.1"/>
    <property type="molecule type" value="Genomic_DNA"/>
</dbReference>
<evidence type="ECO:0000313" key="3">
    <source>
        <dbReference type="EMBL" id="KAF2115145.1"/>
    </source>
</evidence>
<accession>A0A6A5Z783</accession>
<gene>
    <name evidence="3" type="ORF">BDV96DRAFT_646994</name>
</gene>
<proteinExistence type="predicted"/>
<protein>
    <submittedName>
        <fullName evidence="3">Uncharacterized protein</fullName>
    </submittedName>
</protein>
<organism evidence="3 4">
    <name type="scientific">Lophiotrema nucula</name>
    <dbReference type="NCBI Taxonomy" id="690887"/>
    <lineage>
        <taxon>Eukaryota</taxon>
        <taxon>Fungi</taxon>
        <taxon>Dikarya</taxon>
        <taxon>Ascomycota</taxon>
        <taxon>Pezizomycotina</taxon>
        <taxon>Dothideomycetes</taxon>
        <taxon>Pleosporomycetidae</taxon>
        <taxon>Pleosporales</taxon>
        <taxon>Lophiotremataceae</taxon>
        <taxon>Lophiotrema</taxon>
    </lineage>
</organism>
<sequence length="208" mass="23454">MSKTAKTLSQTSNLNTSAGAHAARWVVLPLGRQSARASPSFLHGAPRRHLPRDDNTTKTSKSRFTEERSHFSRTILEGSTVAVLSLFGLSLGGYTYSVFYKQMVLNKIKNTFSARYFSNELVSLGRIAYANKVPEILKKENLVPRTEQPLIDDIINEKLRGRYYIVMGERRTGKRSLLLESMRKIGGDGIAMLEVFNDLEVFRIRLGK</sequence>